<dbReference type="InterPro" id="IPR027417">
    <property type="entry name" value="P-loop_NTPase"/>
</dbReference>
<evidence type="ECO:0000256" key="5">
    <source>
        <dbReference type="ARBA" id="ARBA00022741"/>
    </source>
</evidence>
<evidence type="ECO:0000256" key="9">
    <source>
        <dbReference type="ARBA" id="ARBA00023172"/>
    </source>
</evidence>
<evidence type="ECO:0000256" key="3">
    <source>
        <dbReference type="ARBA" id="ARBA00006793"/>
    </source>
</evidence>
<dbReference type="GO" id="GO:0003697">
    <property type="term" value="F:single-stranded DNA binding"/>
    <property type="evidence" value="ECO:0007669"/>
    <property type="project" value="TreeGrafter"/>
</dbReference>
<reference evidence="15 16" key="1">
    <citation type="journal article" date="2009" name="Science">
        <title>Green evolution and dynamic adaptations revealed by genomes of the marine picoeukaryotes Micromonas.</title>
        <authorList>
            <person name="Worden A.Z."/>
            <person name="Lee J.H."/>
            <person name="Mock T."/>
            <person name="Rouze P."/>
            <person name="Simmons M.P."/>
            <person name="Aerts A.L."/>
            <person name="Allen A.E."/>
            <person name="Cuvelier M.L."/>
            <person name="Derelle E."/>
            <person name="Everett M.V."/>
            <person name="Foulon E."/>
            <person name="Grimwood J."/>
            <person name="Gundlach H."/>
            <person name="Henrissat B."/>
            <person name="Napoli C."/>
            <person name="McDonald S.M."/>
            <person name="Parker M.S."/>
            <person name="Rombauts S."/>
            <person name="Salamov A."/>
            <person name="Von Dassow P."/>
            <person name="Badger J.H."/>
            <person name="Coutinho P.M."/>
            <person name="Demir E."/>
            <person name="Dubchak I."/>
            <person name="Gentemann C."/>
            <person name="Eikrem W."/>
            <person name="Gready J.E."/>
            <person name="John U."/>
            <person name="Lanier W."/>
            <person name="Lindquist E.A."/>
            <person name="Lucas S."/>
            <person name="Mayer K.F."/>
            <person name="Moreau H."/>
            <person name="Not F."/>
            <person name="Otillar R."/>
            <person name="Panaud O."/>
            <person name="Pangilinan J."/>
            <person name="Paulsen I."/>
            <person name="Piegu B."/>
            <person name="Poliakov A."/>
            <person name="Robbens S."/>
            <person name="Schmutz J."/>
            <person name="Toulza E."/>
            <person name="Wyss T."/>
            <person name="Zelensky A."/>
            <person name="Zhou K."/>
            <person name="Armbrust E.V."/>
            <person name="Bhattacharya D."/>
            <person name="Goodenough U.W."/>
            <person name="Van de Peer Y."/>
            <person name="Grigoriev I.V."/>
        </authorList>
    </citation>
    <scope>NUCLEOTIDE SEQUENCE [LARGE SCALE GENOMIC DNA]</scope>
    <source>
        <strain evidence="15 16">CCMP1545</strain>
    </source>
</reference>
<evidence type="ECO:0000256" key="11">
    <source>
        <dbReference type="ARBA" id="ARBA00023242"/>
    </source>
</evidence>
<dbReference type="InterPro" id="IPR003395">
    <property type="entry name" value="RecF/RecN/SMC_N"/>
</dbReference>
<evidence type="ECO:0000256" key="6">
    <source>
        <dbReference type="ARBA" id="ARBA00022763"/>
    </source>
</evidence>
<evidence type="ECO:0000313" key="16">
    <source>
        <dbReference type="Proteomes" id="UP000001876"/>
    </source>
</evidence>
<dbReference type="eggNOG" id="KOG0250">
    <property type="taxonomic scope" value="Eukaryota"/>
</dbReference>
<gene>
    <name evidence="15" type="ORF">MICPUCDRAFT_47117</name>
</gene>
<feature type="coiled-coil region" evidence="12">
    <location>
        <begin position="660"/>
        <end position="694"/>
    </location>
</feature>
<keyword evidence="4" id="KW-0158">Chromosome</keyword>
<evidence type="ECO:0000259" key="14">
    <source>
        <dbReference type="Pfam" id="PF02463"/>
    </source>
</evidence>
<protein>
    <submittedName>
        <fullName evidence="15">Predicted protein</fullName>
    </submittedName>
</protein>
<dbReference type="OMA" id="MCHDHFY"/>
<feature type="region of interest" description="Disordered" evidence="13">
    <location>
        <begin position="1"/>
        <end position="21"/>
    </location>
</feature>
<evidence type="ECO:0000256" key="7">
    <source>
        <dbReference type="ARBA" id="ARBA00022840"/>
    </source>
</evidence>
<evidence type="ECO:0000256" key="13">
    <source>
        <dbReference type="SAM" id="MobiDB-lite"/>
    </source>
</evidence>
<proteinExistence type="inferred from homology"/>
<dbReference type="GO" id="GO:0005634">
    <property type="term" value="C:nucleus"/>
    <property type="evidence" value="ECO:0007669"/>
    <property type="project" value="UniProtKB-SubCell"/>
</dbReference>
<organism evidence="16">
    <name type="scientific">Micromonas pusilla (strain CCMP1545)</name>
    <name type="common">Picoplanktonic green alga</name>
    <dbReference type="NCBI Taxonomy" id="564608"/>
    <lineage>
        <taxon>Eukaryota</taxon>
        <taxon>Viridiplantae</taxon>
        <taxon>Chlorophyta</taxon>
        <taxon>Mamiellophyceae</taxon>
        <taxon>Mamiellales</taxon>
        <taxon>Mamiellaceae</taxon>
        <taxon>Micromonas</taxon>
    </lineage>
</organism>
<evidence type="ECO:0000256" key="1">
    <source>
        <dbReference type="ARBA" id="ARBA00004123"/>
    </source>
</evidence>
<keyword evidence="8 12" id="KW-0175">Coiled coil</keyword>
<dbReference type="GeneID" id="9683658"/>
<evidence type="ECO:0000256" key="2">
    <source>
        <dbReference type="ARBA" id="ARBA00004286"/>
    </source>
</evidence>
<dbReference type="Gene3D" id="3.40.50.300">
    <property type="entry name" value="P-loop containing nucleotide triphosphate hydrolases"/>
    <property type="match status" value="2"/>
</dbReference>
<dbReference type="GO" id="GO:0035861">
    <property type="term" value="C:site of double-strand break"/>
    <property type="evidence" value="ECO:0007669"/>
    <property type="project" value="TreeGrafter"/>
</dbReference>
<dbReference type="GO" id="GO:0030915">
    <property type="term" value="C:Smc5-Smc6 complex"/>
    <property type="evidence" value="ECO:0007669"/>
    <property type="project" value="TreeGrafter"/>
</dbReference>
<evidence type="ECO:0000256" key="4">
    <source>
        <dbReference type="ARBA" id="ARBA00022454"/>
    </source>
</evidence>
<feature type="coiled-coil region" evidence="12">
    <location>
        <begin position="392"/>
        <end position="454"/>
    </location>
</feature>
<comment type="subcellular location">
    <subcellularLocation>
        <location evidence="2">Chromosome</location>
    </subcellularLocation>
    <subcellularLocation>
        <location evidence="1">Nucleus</location>
    </subcellularLocation>
</comment>
<keyword evidence="10" id="KW-0234">DNA repair</keyword>
<evidence type="ECO:0000313" key="15">
    <source>
        <dbReference type="EMBL" id="EEH57793.1"/>
    </source>
</evidence>
<comment type="similarity">
    <text evidence="3">Belongs to the SMC family. SMC6 subfamily.</text>
</comment>
<dbReference type="GO" id="GO:0000724">
    <property type="term" value="P:double-strand break repair via homologous recombination"/>
    <property type="evidence" value="ECO:0007669"/>
    <property type="project" value="TreeGrafter"/>
</dbReference>
<keyword evidence="9" id="KW-0233">DNA recombination</keyword>
<dbReference type="STRING" id="564608.C1MR00"/>
<dbReference type="PANTHER" id="PTHR19306:SF6">
    <property type="entry name" value="STRUCTURAL MAINTENANCE OF CHROMOSOMES PROTEIN 6"/>
    <property type="match status" value="1"/>
</dbReference>
<dbReference type="EMBL" id="GG663738">
    <property type="protein sequence ID" value="EEH57793.1"/>
    <property type="molecule type" value="Genomic_DNA"/>
</dbReference>
<dbReference type="SUPFAM" id="SSF52540">
    <property type="entry name" value="P-loop containing nucleoside triphosphate hydrolases"/>
    <property type="match status" value="1"/>
</dbReference>
<dbReference type="GO" id="GO:0005524">
    <property type="term" value="F:ATP binding"/>
    <property type="evidence" value="ECO:0007669"/>
    <property type="project" value="UniProtKB-KW"/>
</dbReference>
<keyword evidence="7" id="KW-0067">ATP-binding</keyword>
<keyword evidence="16" id="KW-1185">Reference proteome</keyword>
<dbReference type="OrthoDB" id="10072614at2759"/>
<keyword evidence="6" id="KW-0227">DNA damage</keyword>
<dbReference type="Pfam" id="PF02463">
    <property type="entry name" value="SMC_N"/>
    <property type="match status" value="1"/>
</dbReference>
<evidence type="ECO:0000256" key="12">
    <source>
        <dbReference type="SAM" id="Coils"/>
    </source>
</evidence>
<dbReference type="GO" id="GO:0051276">
    <property type="term" value="P:chromosome organization"/>
    <property type="evidence" value="ECO:0007669"/>
    <property type="project" value="UniProtKB-ARBA"/>
</dbReference>
<dbReference type="AlphaFoldDB" id="C1MR00"/>
<sequence>MVELSQKKSKKRKAPEGDVEAAHGNGTIMKVKVTNFMCHHNLEVDLGPRINFIVGENGSGKSAVLTAICLALGTKAKNTNRSDKGIKGFIREGATFAKLEVSIRNVGTDAFEADNYGEVITIERTINGSGSTSFKIRNQWGKEVGNSNRDHLLRITDHFNIDVDNPIVVMSQDASRQFLHSGKDTDKYKFFVKATLLEEIQNKLAYVKSRVKEMDALIKNQEAELPRVKQEMDNLQDEADSFKKMEEYAAKADEFRDRLAWADVFDAENTLRQLNEELEALEGHGADELKNKHEAQRALVEEKQREREEAEKALSDFTARARGAVDARKALERKCHELERRLGHAESDLIGRNNDVVECKQRIQGLEHGIKEAQMSVAQQSQAQDVTFRAAIDDAEERVKAIEDEKSAVMRHGQELRARMVDAGRAENDATSAVRNQERLVNDTKEQLMTAEGDDGNLLSLFGRGVPRLVQEIKRNERMFSHPPIGPIGIHVKLKNQKWGKAVEEHMGKIFESYIVASMKDRATLEKLLRECQVNATVIVTSKFGRGKYQIPANKLPSSALTTMMDVIDIENPTVFNVAVDMSGVERVVVVPDYTTATQVAYPKTGKKDPNISQVYSFDHIFSMGKSGFTQMIKAFTRKEMPSRIASDKKAWINGMKETIKQANSERGALLKRADEARKEKAKIKTLLDKNAREFDDVRMKLDHAKIALDDAKAAARDREDPTVLDVSRLEDDLALVRSELDVAMGHVERTTVAKQTAQEALKAGHDELKAAKAAYKTTNEDAENFELKYTAAATAHKLAVENLNYYVDKLEVLNDRVEEKRLMIEQYAPLIQDKITDAEAVCARSTAEGYLAEGETEYDVAQLTKHYERAKKQMERERERHARPQQEVLKLLGHALKNYNRLESMLKNSRDPCKRLNAGAKQRQKILKETAHEVNKTVSHRFNHYLSMKGHAGKVIVDYTTATLTLDVKMHGQGQTVKDTRAMSGGERSFSTLAMTLSLGESIESPFRAMDEFDVFMDAVNRKVSMDSLIDFARDDFNKDKQFLFITPQDISAVDASAVDIKVQKMKAARPS</sequence>
<dbReference type="Proteomes" id="UP000001876">
    <property type="component" value="Unassembled WGS sequence"/>
</dbReference>
<feature type="domain" description="RecF/RecN/SMC N-terminal" evidence="14">
    <location>
        <begin position="28"/>
        <end position="1051"/>
    </location>
</feature>
<name>C1MR00_MICPC</name>
<dbReference type="GO" id="GO:0003684">
    <property type="term" value="F:damaged DNA binding"/>
    <property type="evidence" value="ECO:0007669"/>
    <property type="project" value="TreeGrafter"/>
</dbReference>
<dbReference type="RefSeq" id="XP_003057842.1">
    <property type="nucleotide sequence ID" value="XM_003057796.1"/>
</dbReference>
<evidence type="ECO:0000256" key="8">
    <source>
        <dbReference type="ARBA" id="ARBA00023054"/>
    </source>
</evidence>
<keyword evidence="5" id="KW-0547">Nucleotide-binding</keyword>
<evidence type="ECO:0000256" key="10">
    <source>
        <dbReference type="ARBA" id="ARBA00023204"/>
    </source>
</evidence>
<keyword evidence="11" id="KW-0539">Nucleus</keyword>
<accession>C1MR00</accession>
<dbReference type="KEGG" id="mpp:MICPUCDRAFT_47117"/>
<dbReference type="PANTHER" id="PTHR19306">
    <property type="entry name" value="STRUCTURAL MAINTENANCE OF CHROMOSOMES 5,6 SMC5, SMC6"/>
    <property type="match status" value="1"/>
</dbReference>
<feature type="coiled-coil region" evidence="12">
    <location>
        <begin position="211"/>
        <end position="348"/>
    </location>
</feature>